<dbReference type="Gene3D" id="3.40.50.1110">
    <property type="entry name" value="SGNH hydrolase"/>
    <property type="match status" value="1"/>
</dbReference>
<name>A0ABV7FI94_9GAMM</name>
<dbReference type="Pfam" id="PF03629">
    <property type="entry name" value="SASA"/>
    <property type="match status" value="1"/>
</dbReference>
<keyword evidence="5" id="KW-1185">Reference proteome</keyword>
<evidence type="ECO:0000256" key="1">
    <source>
        <dbReference type="ARBA" id="ARBA00022801"/>
    </source>
</evidence>
<keyword evidence="1" id="KW-0378">Hydrolase</keyword>
<sequence>MSIKLRRSRKHIIKGLTLITLYSIAIFVKAEPDPNFHIYLLFGQSNMEGAAPIEAQDRTTNDRVKVMANLNCSNLGRTYGNWYTASPPLNRCWSGLGPGDYFGKTMADGMPSGVTIGLVPAAVSGTPIELYQKTAPIGRNNADIPAQFNSGYAWLLDMAKKAQERGVIKGIIFHQGESNTSDQQWKFKVKEIVTNLREDLNIGEVPFIAGELLYADYNGCCHWHNPEINKLPGMLSNSFVASAAGLPNIPGDGAHFSTASVREFGIRYAQIMLEKIDRTSTLPEPSSSSMSSSTSNTAPSSTSSTAASSIATSSSITAAASSSTAAQASSSSGGGSANGLLLLLMSALLFTPGQNIHRKK</sequence>
<dbReference type="PANTHER" id="PTHR31988">
    <property type="entry name" value="ESTERASE, PUTATIVE (DUF303)-RELATED"/>
    <property type="match status" value="1"/>
</dbReference>
<feature type="domain" description="Sialate O-acetylesterase" evidence="3">
    <location>
        <begin position="36"/>
        <end position="273"/>
    </location>
</feature>
<feature type="compositionally biased region" description="Low complexity" evidence="2">
    <location>
        <begin position="285"/>
        <end position="305"/>
    </location>
</feature>
<evidence type="ECO:0000313" key="4">
    <source>
        <dbReference type="EMBL" id="MFC3117346.1"/>
    </source>
</evidence>
<comment type="caution">
    <text evidence="4">The sequence shown here is derived from an EMBL/GenBank/DDBJ whole genome shotgun (WGS) entry which is preliminary data.</text>
</comment>
<dbReference type="PANTHER" id="PTHR31988:SF19">
    <property type="entry name" value="9-O-ACETYL-N-ACETYLNEURAMINIC ACID DEACETYLASE-RELATED"/>
    <property type="match status" value="1"/>
</dbReference>
<dbReference type="InterPro" id="IPR052940">
    <property type="entry name" value="Carb_Esterase_6"/>
</dbReference>
<reference evidence="5" key="1">
    <citation type="journal article" date="2019" name="Int. J. Syst. Evol. Microbiol.">
        <title>The Global Catalogue of Microorganisms (GCM) 10K type strain sequencing project: providing services to taxonomists for standard genome sequencing and annotation.</title>
        <authorList>
            <consortium name="The Broad Institute Genomics Platform"/>
            <consortium name="The Broad Institute Genome Sequencing Center for Infectious Disease"/>
            <person name="Wu L."/>
            <person name="Ma J."/>
        </authorList>
    </citation>
    <scope>NUCLEOTIDE SEQUENCE [LARGE SCALE GENOMIC DNA]</scope>
    <source>
        <strain evidence="5">KCTC 52237</strain>
    </source>
</reference>
<proteinExistence type="predicted"/>
<dbReference type="SUPFAM" id="SSF52266">
    <property type="entry name" value="SGNH hydrolase"/>
    <property type="match status" value="1"/>
</dbReference>
<accession>A0ABV7FI94</accession>
<dbReference type="EMBL" id="JBHRTF010000016">
    <property type="protein sequence ID" value="MFC3117346.1"/>
    <property type="molecule type" value="Genomic_DNA"/>
</dbReference>
<protein>
    <submittedName>
        <fullName evidence="4">Sialate O-acetylesterase</fullName>
    </submittedName>
</protein>
<evidence type="ECO:0000259" key="3">
    <source>
        <dbReference type="Pfam" id="PF03629"/>
    </source>
</evidence>
<evidence type="ECO:0000313" key="5">
    <source>
        <dbReference type="Proteomes" id="UP001595555"/>
    </source>
</evidence>
<dbReference type="InterPro" id="IPR005181">
    <property type="entry name" value="SASA"/>
</dbReference>
<feature type="region of interest" description="Disordered" evidence="2">
    <location>
        <begin position="279"/>
        <end position="305"/>
    </location>
</feature>
<gene>
    <name evidence="4" type="ORF">ACFODX_17385</name>
</gene>
<dbReference type="InterPro" id="IPR036514">
    <property type="entry name" value="SGNH_hydro_sf"/>
</dbReference>
<dbReference type="Proteomes" id="UP001595555">
    <property type="component" value="Unassembled WGS sequence"/>
</dbReference>
<dbReference type="RefSeq" id="WP_378121499.1">
    <property type="nucleotide sequence ID" value="NZ_JBHRTF010000016.1"/>
</dbReference>
<evidence type="ECO:0000256" key="2">
    <source>
        <dbReference type="SAM" id="MobiDB-lite"/>
    </source>
</evidence>
<organism evidence="4 5">
    <name type="scientific">Cellvibrio fontiphilus</name>
    <dbReference type="NCBI Taxonomy" id="1815559"/>
    <lineage>
        <taxon>Bacteria</taxon>
        <taxon>Pseudomonadati</taxon>
        <taxon>Pseudomonadota</taxon>
        <taxon>Gammaproteobacteria</taxon>
        <taxon>Cellvibrionales</taxon>
        <taxon>Cellvibrionaceae</taxon>
        <taxon>Cellvibrio</taxon>
    </lineage>
</organism>